<feature type="transmembrane region" description="Helical" evidence="1">
    <location>
        <begin position="48"/>
        <end position="66"/>
    </location>
</feature>
<protein>
    <recommendedName>
        <fullName evidence="2">Urease accessory protein UreH-like transmembrane domain-containing protein</fullName>
    </recommendedName>
</protein>
<keyword evidence="1" id="KW-0812">Transmembrane</keyword>
<dbReference type="RefSeq" id="WP_092906777.1">
    <property type="nucleotide sequence ID" value="NZ_FOUZ01000003.1"/>
</dbReference>
<dbReference type="PANTHER" id="PTHR42208:SF1">
    <property type="entry name" value="HEAVY METAL TRANSPORTER"/>
    <property type="match status" value="1"/>
</dbReference>
<dbReference type="Proteomes" id="UP000199149">
    <property type="component" value="Unassembled WGS sequence"/>
</dbReference>
<dbReference type="PANTHER" id="PTHR42208">
    <property type="entry name" value="HEAVY METAL TRANSPORTER-RELATED"/>
    <property type="match status" value="1"/>
</dbReference>
<dbReference type="Pfam" id="PF13386">
    <property type="entry name" value="DsbD_2"/>
    <property type="match status" value="1"/>
</dbReference>
<evidence type="ECO:0000313" key="3">
    <source>
        <dbReference type="EMBL" id="SFM86227.1"/>
    </source>
</evidence>
<feature type="transmembrane region" description="Helical" evidence="1">
    <location>
        <begin position="194"/>
        <end position="214"/>
    </location>
</feature>
<feature type="transmembrane region" description="Helical" evidence="1">
    <location>
        <begin position="161"/>
        <end position="182"/>
    </location>
</feature>
<dbReference type="InterPro" id="IPR039447">
    <property type="entry name" value="UreH-like_TM_dom"/>
</dbReference>
<dbReference type="OrthoDB" id="594443at2"/>
<feature type="transmembrane region" description="Helical" evidence="1">
    <location>
        <begin position="78"/>
        <end position="97"/>
    </location>
</feature>
<organism evidence="3 4">
    <name type="scientific">Algoriella xinjiangensis</name>
    <dbReference type="NCBI Taxonomy" id="684065"/>
    <lineage>
        <taxon>Bacteria</taxon>
        <taxon>Pseudomonadati</taxon>
        <taxon>Bacteroidota</taxon>
        <taxon>Flavobacteriia</taxon>
        <taxon>Flavobacteriales</taxon>
        <taxon>Weeksellaceae</taxon>
        <taxon>Algoriella</taxon>
    </lineage>
</organism>
<keyword evidence="1" id="KW-0472">Membrane</keyword>
<feature type="domain" description="Urease accessory protein UreH-like transmembrane" evidence="2">
    <location>
        <begin position="9"/>
        <end position="208"/>
    </location>
</feature>
<evidence type="ECO:0000259" key="2">
    <source>
        <dbReference type="Pfam" id="PF13386"/>
    </source>
</evidence>
<proteinExistence type="predicted"/>
<keyword evidence="4" id="KW-1185">Reference proteome</keyword>
<dbReference type="EMBL" id="FOUZ01000003">
    <property type="protein sequence ID" value="SFM86227.1"/>
    <property type="molecule type" value="Genomic_DNA"/>
</dbReference>
<evidence type="ECO:0000313" key="4">
    <source>
        <dbReference type="Proteomes" id="UP000199149"/>
    </source>
</evidence>
<gene>
    <name evidence="3" type="ORF">SAMN05421738_103167</name>
</gene>
<dbReference type="STRING" id="684065.SAMN05421738_103167"/>
<accession>A0A1I4UB74</accession>
<feature type="transmembrane region" description="Helical" evidence="1">
    <location>
        <begin position="130"/>
        <end position="155"/>
    </location>
</feature>
<keyword evidence="1" id="KW-1133">Transmembrane helix</keyword>
<evidence type="ECO:0000256" key="1">
    <source>
        <dbReference type="SAM" id="Phobius"/>
    </source>
</evidence>
<sequence>MDFTIIIIALSIGLTSSLHCVGMCGPIALSLGLESQDKLKFTLRNLTYQLGRVTTYTILGAILGLIGESFKFVGLQNYLSILIGVLMIIMVMIPKFYENGATQLQPINALMVKVKISLGKYLIKKDSSSLYIIGLLNGLLPCGMVYASLTAAIGLGSVYKSALFMFFFGLGTLPLMFATVLFGNFLSVKQRQTILKVLPIITLILGILFILRGLELNIPYISPSKAALQLNGMDDHTM</sequence>
<dbReference type="AlphaFoldDB" id="A0A1I4UB74"/>
<reference evidence="4" key="1">
    <citation type="submission" date="2016-10" db="EMBL/GenBank/DDBJ databases">
        <authorList>
            <person name="Varghese N."/>
            <person name="Submissions S."/>
        </authorList>
    </citation>
    <scope>NUCLEOTIDE SEQUENCE [LARGE SCALE GENOMIC DNA]</scope>
    <source>
        <strain evidence="4">XJ109</strain>
    </source>
</reference>
<name>A0A1I4UB74_9FLAO</name>